<dbReference type="SUPFAM" id="SSF81383">
    <property type="entry name" value="F-box domain"/>
    <property type="match status" value="1"/>
</dbReference>
<proteinExistence type="predicted"/>
<dbReference type="Proteomes" id="UP000268321">
    <property type="component" value="Unassembled WGS sequence"/>
</dbReference>
<dbReference type="InterPro" id="IPR001810">
    <property type="entry name" value="F-box_dom"/>
</dbReference>
<organism evidence="2 3">
    <name type="scientific">Metschnikowia bicuspidata</name>
    <dbReference type="NCBI Taxonomy" id="27322"/>
    <lineage>
        <taxon>Eukaryota</taxon>
        <taxon>Fungi</taxon>
        <taxon>Dikarya</taxon>
        <taxon>Ascomycota</taxon>
        <taxon>Saccharomycotina</taxon>
        <taxon>Pichiomycetes</taxon>
        <taxon>Metschnikowiaceae</taxon>
        <taxon>Metschnikowia</taxon>
    </lineage>
</organism>
<dbReference type="InterPro" id="IPR036047">
    <property type="entry name" value="F-box-like_dom_sf"/>
</dbReference>
<sequence length="197" mass="23199">MDAVDASPPCLVDLPRGVLDQIFLRIARADVKRVSLVNRRFRLRIRYYLFQKVHGMWAQFLQLRSLGTRPEWLNHIREIPILSPEATYEHLRDALSHVADNLDDETAPLVRLRTLKLDNCSWEYPFNLASFNQNNTLRTLRVFYSHDNTFVLLERYEDYLRHSFQGHSASLLHISFAFVDSHMYTSHLSPIILKTFL</sequence>
<keyword evidence="3" id="KW-1185">Reference proteome</keyword>
<dbReference type="PROSITE" id="PS50181">
    <property type="entry name" value="FBOX"/>
    <property type="match status" value="1"/>
</dbReference>
<gene>
    <name evidence="2" type="ORF">METBISCDRAFT_28715</name>
</gene>
<feature type="domain" description="F-box" evidence="1">
    <location>
        <begin position="8"/>
        <end position="60"/>
    </location>
</feature>
<dbReference type="EMBL" id="ML004554">
    <property type="protein sequence ID" value="RKP28859.1"/>
    <property type="molecule type" value="Genomic_DNA"/>
</dbReference>
<protein>
    <recommendedName>
        <fullName evidence="1">F-box domain-containing protein</fullName>
    </recommendedName>
</protein>
<reference evidence="3" key="1">
    <citation type="journal article" date="2018" name="Nat. Microbiol.">
        <title>Leveraging single-cell genomics to expand the fungal tree of life.</title>
        <authorList>
            <person name="Ahrendt S.R."/>
            <person name="Quandt C.A."/>
            <person name="Ciobanu D."/>
            <person name="Clum A."/>
            <person name="Salamov A."/>
            <person name="Andreopoulos B."/>
            <person name="Cheng J.F."/>
            <person name="Woyke T."/>
            <person name="Pelin A."/>
            <person name="Henrissat B."/>
            <person name="Reynolds N.K."/>
            <person name="Benny G.L."/>
            <person name="Smith M.E."/>
            <person name="James T.Y."/>
            <person name="Grigoriev I.V."/>
        </authorList>
    </citation>
    <scope>NUCLEOTIDE SEQUENCE [LARGE SCALE GENOMIC DNA]</scope>
    <source>
        <strain evidence="3">Baker2002</strain>
    </source>
</reference>
<evidence type="ECO:0000313" key="3">
    <source>
        <dbReference type="Proteomes" id="UP000268321"/>
    </source>
</evidence>
<dbReference type="AlphaFoldDB" id="A0A4V1J2K3"/>
<feature type="non-terminal residue" evidence="2">
    <location>
        <position position="197"/>
    </location>
</feature>
<accession>A0A4V1J2K3</accession>
<name>A0A4V1J2K3_9ASCO</name>
<evidence type="ECO:0000259" key="1">
    <source>
        <dbReference type="PROSITE" id="PS50181"/>
    </source>
</evidence>
<dbReference type="OrthoDB" id="4073795at2759"/>
<evidence type="ECO:0000313" key="2">
    <source>
        <dbReference type="EMBL" id="RKP28859.1"/>
    </source>
</evidence>